<protein>
    <recommendedName>
        <fullName evidence="4">Lipoprotein</fullName>
    </recommendedName>
</protein>
<proteinExistence type="predicted"/>
<feature type="signal peptide" evidence="1">
    <location>
        <begin position="1"/>
        <end position="25"/>
    </location>
</feature>
<organism evidence="2 3">
    <name type="scientific">Thermobacillus xylanilyticus</name>
    <dbReference type="NCBI Taxonomy" id="76633"/>
    <lineage>
        <taxon>Bacteria</taxon>
        <taxon>Bacillati</taxon>
        <taxon>Bacillota</taxon>
        <taxon>Bacilli</taxon>
        <taxon>Bacillales</taxon>
        <taxon>Paenibacillaceae</taxon>
        <taxon>Thermobacillus</taxon>
    </lineage>
</organism>
<evidence type="ECO:0000313" key="2">
    <source>
        <dbReference type="EMBL" id="CAG5082028.1"/>
    </source>
</evidence>
<sequence length="102" mass="11145">MKRVALLLLLLAAAAGCGIEQSSYASILIYQGQEYIGKGLVPQDEYAHAEPVGTVSVKTAPERLPTDELSSNELEAGTEICKADEDMLLAKVNDREYKVFER</sequence>
<name>A0ABM8V214_THEXY</name>
<dbReference type="EMBL" id="CAJRAY010000024">
    <property type="protein sequence ID" value="CAG5082028.1"/>
    <property type="molecule type" value="Genomic_DNA"/>
</dbReference>
<evidence type="ECO:0000256" key="1">
    <source>
        <dbReference type="SAM" id="SignalP"/>
    </source>
</evidence>
<dbReference type="PROSITE" id="PS51257">
    <property type="entry name" value="PROKAR_LIPOPROTEIN"/>
    <property type="match status" value="1"/>
</dbReference>
<keyword evidence="3" id="KW-1185">Reference proteome</keyword>
<dbReference type="Proteomes" id="UP000681526">
    <property type="component" value="Unassembled WGS sequence"/>
</dbReference>
<comment type="caution">
    <text evidence="2">The sequence shown here is derived from an EMBL/GenBank/DDBJ whole genome shotgun (WGS) entry which is preliminary data.</text>
</comment>
<reference evidence="2 3" key="1">
    <citation type="submission" date="2021-04" db="EMBL/GenBank/DDBJ databases">
        <authorList>
            <person name="Rakotoarivonina H."/>
        </authorList>
    </citation>
    <scope>NUCLEOTIDE SEQUENCE [LARGE SCALE GENOMIC DNA]</scope>
    <source>
        <strain evidence="2 3">XE</strain>
    </source>
</reference>
<keyword evidence="1" id="KW-0732">Signal</keyword>
<accession>A0ABM8V214</accession>
<evidence type="ECO:0008006" key="4">
    <source>
        <dbReference type="Google" id="ProtNLM"/>
    </source>
</evidence>
<dbReference type="RefSeq" id="WP_213483813.1">
    <property type="nucleotide sequence ID" value="NZ_CAJRAY010000024.1"/>
</dbReference>
<feature type="chain" id="PRO_5046332910" description="Lipoprotein" evidence="1">
    <location>
        <begin position="26"/>
        <end position="102"/>
    </location>
</feature>
<gene>
    <name evidence="2" type="primary">txxe 847</name>
    <name evidence="2" type="ORF">TXXE_05750</name>
</gene>
<evidence type="ECO:0000313" key="3">
    <source>
        <dbReference type="Proteomes" id="UP000681526"/>
    </source>
</evidence>